<gene>
    <name evidence="3" type="ORF">SAMN05443248_2612</name>
</gene>
<evidence type="ECO:0000313" key="4">
    <source>
        <dbReference type="Proteomes" id="UP000189796"/>
    </source>
</evidence>
<accession>A0A1M5MJB6</accession>
<dbReference type="CDD" id="cd09873">
    <property type="entry name" value="PIN_Pae0151-like"/>
    <property type="match status" value="1"/>
</dbReference>
<evidence type="ECO:0000313" key="3">
    <source>
        <dbReference type="EMBL" id="SHG77331.1"/>
    </source>
</evidence>
<dbReference type="RefSeq" id="WP_154072187.1">
    <property type="nucleotide sequence ID" value="NZ_LT670817.1"/>
</dbReference>
<dbReference type="PANTHER" id="PTHR35901:SF1">
    <property type="entry name" value="EXONUCLEASE VAPC9"/>
    <property type="match status" value="1"/>
</dbReference>
<dbReference type="InterPro" id="IPR051619">
    <property type="entry name" value="TypeII_TA_RNase_PINc/VapC"/>
</dbReference>
<dbReference type="PANTHER" id="PTHR35901">
    <property type="entry name" value="RIBONUCLEASE VAPC3"/>
    <property type="match status" value="1"/>
</dbReference>
<dbReference type="Gene3D" id="3.40.50.1010">
    <property type="entry name" value="5'-nuclease"/>
    <property type="match status" value="1"/>
</dbReference>
<feature type="domain" description="PIN" evidence="2">
    <location>
        <begin position="2"/>
        <end position="125"/>
    </location>
</feature>
<dbReference type="InterPro" id="IPR029060">
    <property type="entry name" value="PIN-like_dom_sf"/>
</dbReference>
<protein>
    <submittedName>
        <fullName evidence="3">Predicted nucleic acid-binding protein, contains PIN domain</fullName>
    </submittedName>
</protein>
<dbReference type="Proteomes" id="UP000189796">
    <property type="component" value="Chromosome I"/>
</dbReference>
<evidence type="ECO:0000259" key="2">
    <source>
        <dbReference type="Pfam" id="PF01850"/>
    </source>
</evidence>
<reference evidence="3 4" key="1">
    <citation type="submission" date="2016-11" db="EMBL/GenBank/DDBJ databases">
        <authorList>
            <person name="Jaros S."/>
            <person name="Januszkiewicz K."/>
            <person name="Wedrychowicz H."/>
        </authorList>
    </citation>
    <scope>NUCLEOTIDE SEQUENCE [LARGE SCALE GENOMIC DNA]</scope>
    <source>
        <strain evidence="3 4">GAS138</strain>
    </source>
</reference>
<dbReference type="InterPro" id="IPR044153">
    <property type="entry name" value="PIN_Pae0151-like"/>
</dbReference>
<proteinExistence type="predicted"/>
<dbReference type="SUPFAM" id="SSF88723">
    <property type="entry name" value="PIN domain-like"/>
    <property type="match status" value="1"/>
</dbReference>
<dbReference type="EMBL" id="LT670817">
    <property type="protein sequence ID" value="SHG77331.1"/>
    <property type="molecule type" value="Genomic_DNA"/>
</dbReference>
<dbReference type="AlphaFoldDB" id="A0A1M5MJB6"/>
<sequence>MIVLDASMAISWLLNEPGFSASELNEVLATNRVTVPAHWPVEIGNALLMAVRRKRIDPGRLAQISAELARLDVAIEPPIEMDELFALIEFSENQGLTLYDAAYVHLSMTSHSTLATLDEAMRQAATRLRISILPI</sequence>
<organism evidence="3 4">
    <name type="scientific">Bradyrhizobium erythrophlei</name>
    <dbReference type="NCBI Taxonomy" id="1437360"/>
    <lineage>
        <taxon>Bacteria</taxon>
        <taxon>Pseudomonadati</taxon>
        <taxon>Pseudomonadota</taxon>
        <taxon>Alphaproteobacteria</taxon>
        <taxon>Hyphomicrobiales</taxon>
        <taxon>Nitrobacteraceae</taxon>
        <taxon>Bradyrhizobium</taxon>
    </lineage>
</organism>
<dbReference type="Pfam" id="PF01850">
    <property type="entry name" value="PIN"/>
    <property type="match status" value="1"/>
</dbReference>
<keyword evidence="1" id="KW-0460">Magnesium</keyword>
<name>A0A1M5MJB6_9BRAD</name>
<evidence type="ECO:0000256" key="1">
    <source>
        <dbReference type="ARBA" id="ARBA00022842"/>
    </source>
</evidence>
<dbReference type="OrthoDB" id="9798446at2"/>
<dbReference type="InterPro" id="IPR002716">
    <property type="entry name" value="PIN_dom"/>
</dbReference>